<evidence type="ECO:0000313" key="1">
    <source>
        <dbReference type="EMBL" id="KAH8101707.1"/>
    </source>
</evidence>
<evidence type="ECO:0000313" key="2">
    <source>
        <dbReference type="Proteomes" id="UP000813824"/>
    </source>
</evidence>
<reference evidence="1" key="1">
    <citation type="journal article" date="2021" name="New Phytol.">
        <title>Evolutionary innovations through gain and loss of genes in the ectomycorrhizal Boletales.</title>
        <authorList>
            <person name="Wu G."/>
            <person name="Miyauchi S."/>
            <person name="Morin E."/>
            <person name="Kuo A."/>
            <person name="Drula E."/>
            <person name="Varga T."/>
            <person name="Kohler A."/>
            <person name="Feng B."/>
            <person name="Cao Y."/>
            <person name="Lipzen A."/>
            <person name="Daum C."/>
            <person name="Hundley H."/>
            <person name="Pangilinan J."/>
            <person name="Johnson J."/>
            <person name="Barry K."/>
            <person name="LaButti K."/>
            <person name="Ng V."/>
            <person name="Ahrendt S."/>
            <person name="Min B."/>
            <person name="Choi I.G."/>
            <person name="Park H."/>
            <person name="Plett J.M."/>
            <person name="Magnuson J."/>
            <person name="Spatafora J.W."/>
            <person name="Nagy L.G."/>
            <person name="Henrissat B."/>
            <person name="Grigoriev I.V."/>
            <person name="Yang Z.L."/>
            <person name="Xu J."/>
            <person name="Martin F.M."/>
        </authorList>
    </citation>
    <scope>NUCLEOTIDE SEQUENCE</scope>
    <source>
        <strain evidence="1">KKN 215</strain>
    </source>
</reference>
<dbReference type="Pfam" id="PF14388">
    <property type="entry name" value="DUF4419"/>
    <property type="match status" value="1"/>
</dbReference>
<gene>
    <name evidence="1" type="ORF">BXZ70DRAFT_931611</name>
</gene>
<dbReference type="PANTHER" id="PTHR31252">
    <property type="entry name" value="DUF4419 DOMAIN-CONTAINING PROTEIN"/>
    <property type="match status" value="1"/>
</dbReference>
<dbReference type="AlphaFoldDB" id="A0A8K0UPT2"/>
<accession>A0A8K0UPT2</accession>
<comment type="caution">
    <text evidence="1">The sequence shown here is derived from an EMBL/GenBank/DDBJ whole genome shotgun (WGS) entry which is preliminary data.</text>
</comment>
<proteinExistence type="predicted"/>
<dbReference type="EMBL" id="JAEVFJ010000011">
    <property type="protein sequence ID" value="KAH8101707.1"/>
    <property type="molecule type" value="Genomic_DNA"/>
</dbReference>
<protein>
    <submittedName>
        <fullName evidence="1">Uncharacterized protein</fullName>
    </submittedName>
</protein>
<dbReference type="PANTHER" id="PTHR31252:SF11">
    <property type="entry name" value="DUF4419 DOMAIN-CONTAINING PROTEIN"/>
    <property type="match status" value="1"/>
</dbReference>
<keyword evidence="2" id="KW-1185">Reference proteome</keyword>
<dbReference type="InterPro" id="IPR025533">
    <property type="entry name" value="DUF4419"/>
</dbReference>
<dbReference type="Proteomes" id="UP000813824">
    <property type="component" value="Unassembled WGS sequence"/>
</dbReference>
<name>A0A8K0UPT2_9AGAR</name>
<sequence length="369" mass="41070">MPVTIKSSLRGPKPVSGALPLSSEKFLAGVVRKKQGEILQTSFPSNTPVLPMKNGFVDTVMKAYSYHHNLVLRPDDVWIAILSQFSSYVNANAEELQSSFVQHEGQKSLDINLFGTRHTVDFGEFAKMMSAKIDDDIVDKSLKDWILPNFSTTTDNDTTVCAIMMMATLQKFYTYSASMWCGIPFVTLEGKKSDWDLILSRLDKLATFGEEPTAFAQLLRPILTRFSQAFTNARKGLRQDMDFWTRVVNVAPEGSGSTVLSGWITAFCSWSTTGRWMGPELPLKHTEVASYQRLALDGVEYSGIDIQYVPLGYCEVDVKVNDHGLEFDCAMAAGHMGASVEGEKSNTLRPLSSWFMYVQEGQSGRTEQA</sequence>
<dbReference type="OrthoDB" id="9978173at2759"/>
<organism evidence="1 2">
    <name type="scientific">Cristinia sonorae</name>
    <dbReference type="NCBI Taxonomy" id="1940300"/>
    <lineage>
        <taxon>Eukaryota</taxon>
        <taxon>Fungi</taxon>
        <taxon>Dikarya</taxon>
        <taxon>Basidiomycota</taxon>
        <taxon>Agaricomycotina</taxon>
        <taxon>Agaricomycetes</taxon>
        <taxon>Agaricomycetidae</taxon>
        <taxon>Agaricales</taxon>
        <taxon>Pleurotineae</taxon>
        <taxon>Stephanosporaceae</taxon>
        <taxon>Cristinia</taxon>
    </lineage>
</organism>